<protein>
    <submittedName>
        <fullName evidence="1">Uncharacterized protein</fullName>
    </submittedName>
</protein>
<reference evidence="1" key="2">
    <citation type="journal article" date="2019" name="IMA Fungus">
        <title>Genome sequencing and comparison of five Tilletia species to identify candidate genes for the detection of regulated species infecting wheat.</title>
        <authorList>
            <person name="Nguyen H.D.T."/>
            <person name="Sultana T."/>
            <person name="Kesanakurti P."/>
            <person name="Hambleton S."/>
        </authorList>
    </citation>
    <scope>NUCLEOTIDE SEQUENCE</scope>
    <source>
        <strain evidence="1">DAOMC 236416</strain>
    </source>
</reference>
<evidence type="ECO:0000313" key="1">
    <source>
        <dbReference type="EMBL" id="KAE8244665.1"/>
    </source>
</evidence>
<dbReference type="AlphaFoldDB" id="A0A177TCC2"/>
<gene>
    <name evidence="1" type="ORF">A4X13_0g6387</name>
</gene>
<dbReference type="EMBL" id="LWDF02000602">
    <property type="protein sequence ID" value="KAE8244665.1"/>
    <property type="molecule type" value="Genomic_DNA"/>
</dbReference>
<name>A0A177TCC2_9BASI</name>
<proteinExistence type="predicted"/>
<evidence type="ECO:0000313" key="2">
    <source>
        <dbReference type="Proteomes" id="UP000077521"/>
    </source>
</evidence>
<comment type="caution">
    <text evidence="1">The sequence shown here is derived from an EMBL/GenBank/DDBJ whole genome shotgun (WGS) entry which is preliminary data.</text>
</comment>
<sequence length="146" mass="15842">MASQAKPTVVPQDRTPTSSSSLAAATRAAAASHAPSSIKAAQDDFPTRFHAVNQERQRKRRALHKRGPIAVVQHAIWKGSYTIGTHTALVMLEPWEVLLVLVITSLFVGAVTFYIAYRLPDHSQLAAERAAYYLFGTRSASLVAAS</sequence>
<accession>A0A177TCC2</accession>
<keyword evidence="2" id="KW-1185">Reference proteome</keyword>
<reference evidence="1" key="1">
    <citation type="submission" date="2016-04" db="EMBL/GenBank/DDBJ databases">
        <authorList>
            <person name="Nguyen H.D."/>
            <person name="Samba Siva P."/>
            <person name="Cullis J."/>
            <person name="Levesque C.A."/>
            <person name="Hambleton S."/>
        </authorList>
    </citation>
    <scope>NUCLEOTIDE SEQUENCE</scope>
    <source>
        <strain evidence="1">DAOMC 236416</strain>
    </source>
</reference>
<dbReference type="Proteomes" id="UP000077521">
    <property type="component" value="Unassembled WGS sequence"/>
</dbReference>
<organism evidence="1 2">
    <name type="scientific">Tilletia indica</name>
    <dbReference type="NCBI Taxonomy" id="43049"/>
    <lineage>
        <taxon>Eukaryota</taxon>
        <taxon>Fungi</taxon>
        <taxon>Dikarya</taxon>
        <taxon>Basidiomycota</taxon>
        <taxon>Ustilaginomycotina</taxon>
        <taxon>Exobasidiomycetes</taxon>
        <taxon>Tilletiales</taxon>
        <taxon>Tilletiaceae</taxon>
        <taxon>Tilletia</taxon>
    </lineage>
</organism>